<evidence type="ECO:0000259" key="13">
    <source>
        <dbReference type="Pfam" id="PF02163"/>
    </source>
</evidence>
<feature type="domain" description="Peptidase M50" evidence="13">
    <location>
        <begin position="13"/>
        <end position="273"/>
    </location>
</feature>
<keyword evidence="6" id="KW-0378">Hydrolase</keyword>
<evidence type="ECO:0000256" key="10">
    <source>
        <dbReference type="ARBA" id="ARBA00023136"/>
    </source>
</evidence>
<evidence type="ECO:0000256" key="12">
    <source>
        <dbReference type="SAM" id="Phobius"/>
    </source>
</evidence>
<keyword evidence="15" id="KW-1185">Reference proteome</keyword>
<evidence type="ECO:0000313" key="14">
    <source>
        <dbReference type="EMBL" id="GFR77468.1"/>
    </source>
</evidence>
<dbReference type="InterPro" id="IPR021474">
    <property type="entry name" value="DUF3127"/>
</dbReference>
<keyword evidence="8 12" id="KW-1133">Transmembrane helix</keyword>
<dbReference type="Gene3D" id="2.30.42.10">
    <property type="match status" value="1"/>
</dbReference>
<dbReference type="InterPro" id="IPR008915">
    <property type="entry name" value="Peptidase_M50"/>
</dbReference>
<evidence type="ECO:0000256" key="1">
    <source>
        <dbReference type="ARBA" id="ARBA00001947"/>
    </source>
</evidence>
<keyword evidence="5 12" id="KW-0812">Transmembrane</keyword>
<dbReference type="Proteomes" id="UP000762676">
    <property type="component" value="Unassembled WGS sequence"/>
</dbReference>
<organism evidence="14 15">
    <name type="scientific">Elysia marginata</name>
    <dbReference type="NCBI Taxonomy" id="1093978"/>
    <lineage>
        <taxon>Eukaryota</taxon>
        <taxon>Metazoa</taxon>
        <taxon>Spiralia</taxon>
        <taxon>Lophotrochozoa</taxon>
        <taxon>Mollusca</taxon>
        <taxon>Gastropoda</taxon>
        <taxon>Heterobranchia</taxon>
        <taxon>Euthyneura</taxon>
        <taxon>Panpulmonata</taxon>
        <taxon>Sacoglossa</taxon>
        <taxon>Placobranchoidea</taxon>
        <taxon>Plakobranchidae</taxon>
        <taxon>Elysia</taxon>
    </lineage>
</organism>
<dbReference type="AlphaFoldDB" id="A0AAV4FVK6"/>
<feature type="compositionally biased region" description="Polar residues" evidence="11">
    <location>
        <begin position="382"/>
        <end position="401"/>
    </location>
</feature>
<gene>
    <name evidence="14" type="ORF">ElyMa_005825900</name>
</gene>
<dbReference type="GO" id="GO:0006508">
    <property type="term" value="P:proteolysis"/>
    <property type="evidence" value="ECO:0007669"/>
    <property type="project" value="UniProtKB-KW"/>
</dbReference>
<dbReference type="InterPro" id="IPR004387">
    <property type="entry name" value="Pept_M50_Zn"/>
</dbReference>
<evidence type="ECO:0000256" key="7">
    <source>
        <dbReference type="ARBA" id="ARBA00022833"/>
    </source>
</evidence>
<proteinExistence type="inferred from homology"/>
<evidence type="ECO:0000256" key="6">
    <source>
        <dbReference type="ARBA" id="ARBA00022801"/>
    </source>
</evidence>
<dbReference type="SUPFAM" id="SSF50156">
    <property type="entry name" value="PDZ domain-like"/>
    <property type="match status" value="1"/>
</dbReference>
<dbReference type="GO" id="GO:0016020">
    <property type="term" value="C:membrane"/>
    <property type="evidence" value="ECO:0007669"/>
    <property type="project" value="UniProtKB-SubCell"/>
</dbReference>
<evidence type="ECO:0000256" key="4">
    <source>
        <dbReference type="ARBA" id="ARBA00022670"/>
    </source>
</evidence>
<comment type="subcellular location">
    <subcellularLocation>
        <location evidence="2">Membrane</location>
        <topology evidence="2">Multi-pass membrane protein</topology>
    </subcellularLocation>
</comment>
<sequence>MMDESMDKDQLSKPPQPWEFRSKPAWQRLLIMLGGVAVNFLLGFLIYMMVLFVWGTEDINLNTIKENMNPAPEMEVFGFQKGDKVLEVDGQTVNIAHINKTILLRDIKTIKVRRLDGNQEVIAIPDTIGNYIVNRGFLPFMFRLPPVIEDVIKNSPASSVGMDSGTIIRAINGTPVESRYDVVTLVGNAQSDSLLVKFVSKLGEQEKILVLNKEKKMGVYFKNPEMSKKEYSFGESISKGLGYGYWTIHDYLAQLKYIFTTKKGITGVGGFATIEGKIKAIFEEKTFGSDGNFRKRETVLTTVDDQYPQSILIEFVQDRCALLDQVQVGDLVKINIQIRGREWTNPEGQVRYFNSIQGWRIEKVQVQQVGIPPSGNAEGAMPSSSFYPSATSDNSSENSNEGPDDLPF</sequence>
<dbReference type="Pfam" id="PF02163">
    <property type="entry name" value="Peptidase_M50"/>
    <property type="match status" value="1"/>
</dbReference>
<keyword evidence="7" id="KW-0862">Zinc</keyword>
<evidence type="ECO:0000313" key="15">
    <source>
        <dbReference type="Proteomes" id="UP000762676"/>
    </source>
</evidence>
<protein>
    <submittedName>
        <fullName evidence="14">Zinc metalloprotease</fullName>
    </submittedName>
</protein>
<dbReference type="PANTHER" id="PTHR42837:SF2">
    <property type="entry name" value="MEMBRANE METALLOPROTEASE ARASP2, CHLOROPLASTIC-RELATED"/>
    <property type="match status" value="1"/>
</dbReference>
<evidence type="ECO:0000256" key="5">
    <source>
        <dbReference type="ARBA" id="ARBA00022692"/>
    </source>
</evidence>
<keyword evidence="10 12" id="KW-0472">Membrane</keyword>
<dbReference type="GO" id="GO:0004222">
    <property type="term" value="F:metalloendopeptidase activity"/>
    <property type="evidence" value="ECO:0007669"/>
    <property type="project" value="InterPro"/>
</dbReference>
<comment type="similarity">
    <text evidence="3">Belongs to the peptidase M50A family.</text>
</comment>
<evidence type="ECO:0000256" key="2">
    <source>
        <dbReference type="ARBA" id="ARBA00004141"/>
    </source>
</evidence>
<evidence type="ECO:0000256" key="9">
    <source>
        <dbReference type="ARBA" id="ARBA00023049"/>
    </source>
</evidence>
<feature type="region of interest" description="Disordered" evidence="11">
    <location>
        <begin position="371"/>
        <end position="408"/>
    </location>
</feature>
<keyword evidence="9 14" id="KW-0482">Metalloprotease</keyword>
<accession>A0AAV4FVK6</accession>
<feature type="transmembrane region" description="Helical" evidence="12">
    <location>
        <begin position="29"/>
        <end position="54"/>
    </location>
</feature>
<dbReference type="PANTHER" id="PTHR42837">
    <property type="entry name" value="REGULATOR OF SIGMA-E PROTEASE RSEP"/>
    <property type="match status" value="1"/>
</dbReference>
<comment type="cofactor">
    <cofactor evidence="1">
        <name>Zn(2+)</name>
        <dbReference type="ChEBI" id="CHEBI:29105"/>
    </cofactor>
</comment>
<dbReference type="EMBL" id="BMAT01011691">
    <property type="protein sequence ID" value="GFR77468.1"/>
    <property type="molecule type" value="Genomic_DNA"/>
</dbReference>
<comment type="caution">
    <text evidence="14">The sequence shown here is derived from an EMBL/GenBank/DDBJ whole genome shotgun (WGS) entry which is preliminary data.</text>
</comment>
<name>A0AAV4FVK6_9GAST</name>
<keyword evidence="4" id="KW-0645">Protease</keyword>
<evidence type="ECO:0000256" key="3">
    <source>
        <dbReference type="ARBA" id="ARBA00009989"/>
    </source>
</evidence>
<evidence type="ECO:0000256" key="11">
    <source>
        <dbReference type="SAM" id="MobiDB-lite"/>
    </source>
</evidence>
<reference evidence="14 15" key="1">
    <citation type="journal article" date="2021" name="Elife">
        <title>Chloroplast acquisition without the gene transfer in kleptoplastic sea slugs, Plakobranchus ocellatus.</title>
        <authorList>
            <person name="Maeda T."/>
            <person name="Takahashi S."/>
            <person name="Yoshida T."/>
            <person name="Shimamura S."/>
            <person name="Takaki Y."/>
            <person name="Nagai Y."/>
            <person name="Toyoda A."/>
            <person name="Suzuki Y."/>
            <person name="Arimoto A."/>
            <person name="Ishii H."/>
            <person name="Satoh N."/>
            <person name="Nishiyama T."/>
            <person name="Hasebe M."/>
            <person name="Maruyama T."/>
            <person name="Minagawa J."/>
            <person name="Obokata J."/>
            <person name="Shigenobu S."/>
        </authorList>
    </citation>
    <scope>NUCLEOTIDE SEQUENCE [LARGE SCALE GENOMIC DNA]</scope>
</reference>
<evidence type="ECO:0000256" key="8">
    <source>
        <dbReference type="ARBA" id="ARBA00022989"/>
    </source>
</evidence>
<dbReference type="InterPro" id="IPR036034">
    <property type="entry name" value="PDZ_sf"/>
</dbReference>
<dbReference type="Pfam" id="PF11325">
    <property type="entry name" value="DUF3127"/>
    <property type="match status" value="1"/>
</dbReference>